<feature type="transmembrane region" description="Helical" evidence="8">
    <location>
        <begin position="84"/>
        <end position="103"/>
    </location>
</feature>
<evidence type="ECO:0000313" key="10">
    <source>
        <dbReference type="Proteomes" id="UP000031623"/>
    </source>
</evidence>
<evidence type="ECO:0000256" key="5">
    <source>
        <dbReference type="ARBA" id="ARBA00022692"/>
    </source>
</evidence>
<evidence type="ECO:0000256" key="2">
    <source>
        <dbReference type="ARBA" id="ARBA00022475"/>
    </source>
</evidence>
<feature type="transmembrane region" description="Helical" evidence="8">
    <location>
        <begin position="209"/>
        <end position="229"/>
    </location>
</feature>
<evidence type="ECO:0000256" key="4">
    <source>
        <dbReference type="ARBA" id="ARBA00022679"/>
    </source>
</evidence>
<keyword evidence="3" id="KW-0328">Glycosyltransferase</keyword>
<keyword evidence="4" id="KW-0808">Transferase</keyword>
<evidence type="ECO:0000256" key="6">
    <source>
        <dbReference type="ARBA" id="ARBA00022989"/>
    </source>
</evidence>
<dbReference type="PANTHER" id="PTHR33908:SF3">
    <property type="entry name" value="UNDECAPRENYL PHOSPHATE-ALPHA-4-AMINO-4-DEOXY-L-ARABINOSE ARABINOSYL TRANSFERASE"/>
    <property type="match status" value="1"/>
</dbReference>
<dbReference type="Proteomes" id="UP000031623">
    <property type="component" value="Chromosome"/>
</dbReference>
<dbReference type="PANTHER" id="PTHR33908">
    <property type="entry name" value="MANNOSYLTRANSFERASE YKCB-RELATED"/>
    <property type="match status" value="1"/>
</dbReference>
<feature type="transmembrane region" description="Helical" evidence="8">
    <location>
        <begin position="319"/>
        <end position="338"/>
    </location>
</feature>
<keyword evidence="5 8" id="KW-0812">Transmembrane</keyword>
<dbReference type="GO" id="GO:0005886">
    <property type="term" value="C:plasma membrane"/>
    <property type="evidence" value="ECO:0007669"/>
    <property type="project" value="UniProtKB-SubCell"/>
</dbReference>
<evidence type="ECO:0000256" key="7">
    <source>
        <dbReference type="ARBA" id="ARBA00023136"/>
    </source>
</evidence>
<proteinExistence type="predicted"/>
<keyword evidence="7 8" id="KW-0472">Membrane</keyword>
<evidence type="ECO:0000256" key="3">
    <source>
        <dbReference type="ARBA" id="ARBA00022676"/>
    </source>
</evidence>
<dbReference type="GO" id="GO:0009103">
    <property type="term" value="P:lipopolysaccharide biosynthetic process"/>
    <property type="evidence" value="ECO:0007669"/>
    <property type="project" value="UniProtKB-ARBA"/>
</dbReference>
<feature type="transmembrane region" description="Helical" evidence="8">
    <location>
        <begin position="272"/>
        <end position="289"/>
    </location>
</feature>
<gene>
    <name evidence="9" type="ORF">THII_0725</name>
</gene>
<feature type="transmembrane region" description="Helical" evidence="8">
    <location>
        <begin position="139"/>
        <end position="159"/>
    </location>
</feature>
<protein>
    <submittedName>
        <fullName evidence="9">Uncharacterized protein</fullName>
    </submittedName>
</protein>
<comment type="subcellular location">
    <subcellularLocation>
        <location evidence="1">Cell membrane</location>
        <topology evidence="1">Multi-pass membrane protein</topology>
    </subcellularLocation>
</comment>
<dbReference type="EMBL" id="AP014633">
    <property type="protein sequence ID" value="BAP55022.1"/>
    <property type="molecule type" value="Genomic_DNA"/>
</dbReference>
<dbReference type="OrthoDB" id="5056808at2"/>
<evidence type="ECO:0000313" key="9">
    <source>
        <dbReference type="EMBL" id="BAP55022.1"/>
    </source>
</evidence>
<dbReference type="HOGENOM" id="CLU_532000_0_0_6"/>
<sequence>MQSKLLKKHFPLTILISLGLLIALARFHTYDEPFERDLMTYAVMAHEMLAGRELYSDLWDIKPPGIYLTYAAAELIAGYGPNSIYLLNIVAAIITLFGVYFAGTALTGGRRSGGLWAAACWAILAGELQLEANQPNTEVFMNACLIWVWVLFVKADWNFSYRKAIWIGLLIAWATLYKQIIIVTLFLLGGTYLIMLPAKLERRLALTQVMIMLGTVGIVWISVFSYFAILGRFKAFYDTIFIYNQYYAGSAVKNILRGLFIPQQLFPPFPQLAYPLIVLAIILGTLILFSRKRTWIFWLAYAVAIQIMVALPGKFFSHYYQLWLPLLAVGFGGAIIELGKIIKPIWISQLVATILIIALLYLHLPQYQLEPIEWSRKKYGDLFIITKNLAQEIDNLLQKDETFYEWGHHVGLYYYTQHRPPTGVFPTGALINGPLVQELSQRVIADLERNNPEMLILDHNPSVLKNQPLVLKWLFSKYTWIPIEIKTPAASNYFSVFARRGGHLESQLLINK</sequence>
<evidence type="ECO:0000256" key="8">
    <source>
        <dbReference type="SAM" id="Phobius"/>
    </source>
</evidence>
<accession>A0A090AI33</accession>
<organism evidence="9 10">
    <name type="scientific">Thioploca ingrica</name>
    <dbReference type="NCBI Taxonomy" id="40754"/>
    <lineage>
        <taxon>Bacteria</taxon>
        <taxon>Pseudomonadati</taxon>
        <taxon>Pseudomonadota</taxon>
        <taxon>Gammaproteobacteria</taxon>
        <taxon>Thiotrichales</taxon>
        <taxon>Thiotrichaceae</taxon>
        <taxon>Thioploca</taxon>
    </lineage>
</organism>
<feature type="transmembrane region" description="Helical" evidence="8">
    <location>
        <begin position="165"/>
        <end position="188"/>
    </location>
</feature>
<dbReference type="InterPro" id="IPR050297">
    <property type="entry name" value="LipidA_mod_glycosyltrf_83"/>
</dbReference>
<dbReference type="KEGG" id="tig:THII_0725"/>
<keyword evidence="2" id="KW-1003">Cell membrane</keyword>
<dbReference type="GO" id="GO:0016763">
    <property type="term" value="F:pentosyltransferase activity"/>
    <property type="evidence" value="ECO:0007669"/>
    <property type="project" value="TreeGrafter"/>
</dbReference>
<dbReference type="AlphaFoldDB" id="A0A090AI33"/>
<feature type="transmembrane region" description="Helical" evidence="8">
    <location>
        <begin position="296"/>
        <end position="313"/>
    </location>
</feature>
<evidence type="ECO:0000256" key="1">
    <source>
        <dbReference type="ARBA" id="ARBA00004651"/>
    </source>
</evidence>
<dbReference type="GO" id="GO:0010041">
    <property type="term" value="P:response to iron(III) ion"/>
    <property type="evidence" value="ECO:0007669"/>
    <property type="project" value="TreeGrafter"/>
</dbReference>
<reference evidence="9 10" key="1">
    <citation type="journal article" date="2014" name="ISME J.">
        <title>Ecophysiology of Thioploca ingrica as revealed by the complete genome sequence supplemented with proteomic evidence.</title>
        <authorList>
            <person name="Kojima H."/>
            <person name="Ogura Y."/>
            <person name="Yamamoto N."/>
            <person name="Togashi T."/>
            <person name="Mori H."/>
            <person name="Watanabe T."/>
            <person name="Nemoto F."/>
            <person name="Kurokawa K."/>
            <person name="Hayashi T."/>
            <person name="Fukui M."/>
        </authorList>
    </citation>
    <scope>NUCLEOTIDE SEQUENCE [LARGE SCALE GENOMIC DNA]</scope>
</reference>
<keyword evidence="10" id="KW-1185">Reference proteome</keyword>
<dbReference type="STRING" id="40754.THII_0725"/>
<name>A0A090AI33_9GAMM</name>
<keyword evidence="6 8" id="KW-1133">Transmembrane helix</keyword>
<feature type="transmembrane region" description="Helical" evidence="8">
    <location>
        <begin position="345"/>
        <end position="364"/>
    </location>
</feature>